<dbReference type="InterPro" id="IPR050087">
    <property type="entry name" value="AON_synthase_class-II"/>
</dbReference>
<comment type="cofactor">
    <cofactor evidence="1">
        <name>pyridoxal 5'-phosphate</name>
        <dbReference type="ChEBI" id="CHEBI:597326"/>
    </cofactor>
</comment>
<dbReference type="Gene3D" id="3.90.1150.10">
    <property type="entry name" value="Aspartate Aminotransferase, domain 1"/>
    <property type="match status" value="1"/>
</dbReference>
<evidence type="ECO:0000313" key="5">
    <source>
        <dbReference type="Proteomes" id="UP000609726"/>
    </source>
</evidence>
<proteinExistence type="predicted"/>
<dbReference type="Pfam" id="PF00155">
    <property type="entry name" value="Aminotran_1_2"/>
    <property type="match status" value="1"/>
</dbReference>
<gene>
    <name evidence="4" type="ORF">F2P45_31135</name>
</gene>
<dbReference type="InterPro" id="IPR004839">
    <property type="entry name" value="Aminotransferase_I/II_large"/>
</dbReference>
<name>A0ABX0P290_9BURK</name>
<sequence length="406" mass="43888">MGKFANMEKVIALGEKSWRAGAEHGLVQVRTTKGDNGQLILDGHAFTNMVSCSYLGLNRHPAILRGAIDAIEREGVLNHSVSRTRIAPALLSEAEDAMSQLFECEAYLTPSCFVASATVLPLYASGHLTEGKKPVVVFDKRCHFSMTIMKASCGDETEVLTIDHNDMVALEELCKTHEKVVYVCDGAYSTGGVAPIHDIVRLQNTYGLYLYIDDSHSISAYAPRGQGYMRPAFGALGDRTIISGSLAKSFGAIGGVILAGSARIRELFDFANGPTGWSQQFSVPGMGSALATAKLHRTSEVADLQGRLQENIAYFDSRLPSNDAGNGLPIRFVEVGEAEAAIEASKRILARGFYVSAIFFPIVPRGKAGLRMMMRADMSREQMKAFCDAIEEAIAQRVAHEAALTA</sequence>
<dbReference type="InterPro" id="IPR015424">
    <property type="entry name" value="PyrdxlP-dep_Trfase"/>
</dbReference>
<feature type="domain" description="Aminotransferase class I/classII large" evidence="3">
    <location>
        <begin position="53"/>
        <end position="390"/>
    </location>
</feature>
<comment type="caution">
    <text evidence="4">The sequence shown here is derived from an EMBL/GenBank/DDBJ whole genome shotgun (WGS) entry which is preliminary data.</text>
</comment>
<dbReference type="RefSeq" id="WP_166882113.1">
    <property type="nucleotide sequence ID" value="NZ_WHJH01000073.1"/>
</dbReference>
<keyword evidence="2" id="KW-0808">Transferase</keyword>
<evidence type="ECO:0000259" key="3">
    <source>
        <dbReference type="Pfam" id="PF00155"/>
    </source>
</evidence>
<dbReference type="InterPro" id="IPR015421">
    <property type="entry name" value="PyrdxlP-dep_Trfase_major"/>
</dbReference>
<dbReference type="GO" id="GO:0008483">
    <property type="term" value="F:transaminase activity"/>
    <property type="evidence" value="ECO:0007669"/>
    <property type="project" value="UniProtKB-KW"/>
</dbReference>
<evidence type="ECO:0000256" key="2">
    <source>
        <dbReference type="ARBA" id="ARBA00022679"/>
    </source>
</evidence>
<accession>A0ABX0P290</accession>
<evidence type="ECO:0000256" key="1">
    <source>
        <dbReference type="ARBA" id="ARBA00001933"/>
    </source>
</evidence>
<organism evidence="4 5">
    <name type="scientific">Massilia mucilaginosa</name>
    <dbReference type="NCBI Taxonomy" id="2609282"/>
    <lineage>
        <taxon>Bacteria</taxon>
        <taxon>Pseudomonadati</taxon>
        <taxon>Pseudomonadota</taxon>
        <taxon>Betaproteobacteria</taxon>
        <taxon>Burkholderiales</taxon>
        <taxon>Oxalobacteraceae</taxon>
        <taxon>Telluria group</taxon>
        <taxon>Massilia</taxon>
    </lineage>
</organism>
<dbReference type="EMBL" id="WHJH01000073">
    <property type="protein sequence ID" value="NHZ93429.1"/>
    <property type="molecule type" value="Genomic_DNA"/>
</dbReference>
<protein>
    <submittedName>
        <fullName evidence="4">Aminotransferase class I/II-fold pyridoxal phosphate-dependent enzyme</fullName>
    </submittedName>
</protein>
<dbReference type="InterPro" id="IPR015422">
    <property type="entry name" value="PyrdxlP-dep_Trfase_small"/>
</dbReference>
<dbReference type="SUPFAM" id="SSF53383">
    <property type="entry name" value="PLP-dependent transferases"/>
    <property type="match status" value="1"/>
</dbReference>
<reference evidence="4 5" key="1">
    <citation type="submission" date="2019-10" db="EMBL/GenBank/DDBJ databases">
        <title>Taxonomy of Antarctic Massilia spp.: description of Massilia rubra sp. nov., Massilia aquatica sp. nov., Massilia mucilaginosa sp. nov., Massilia frigida sp. nov. isolated from streams, lakes and regoliths.</title>
        <authorList>
            <person name="Holochova P."/>
            <person name="Sedlacek I."/>
            <person name="Kralova S."/>
            <person name="Maslanova I."/>
            <person name="Busse H.-J."/>
            <person name="Stankova E."/>
            <person name="Vrbovska V."/>
            <person name="Kovarovic V."/>
            <person name="Bartak M."/>
            <person name="Svec P."/>
            <person name="Pantucek R."/>
        </authorList>
    </citation>
    <scope>NUCLEOTIDE SEQUENCE [LARGE SCALE GENOMIC DNA]</scope>
    <source>
        <strain evidence="4 5">CCM 8733</strain>
    </source>
</reference>
<dbReference type="PANTHER" id="PTHR13693">
    <property type="entry name" value="CLASS II AMINOTRANSFERASE/8-AMINO-7-OXONONANOATE SYNTHASE"/>
    <property type="match status" value="1"/>
</dbReference>
<keyword evidence="5" id="KW-1185">Reference proteome</keyword>
<dbReference type="Gene3D" id="3.40.640.10">
    <property type="entry name" value="Type I PLP-dependent aspartate aminotransferase-like (Major domain)"/>
    <property type="match status" value="1"/>
</dbReference>
<dbReference type="NCBIfam" id="NF005697">
    <property type="entry name" value="PRK07505.1"/>
    <property type="match status" value="1"/>
</dbReference>
<keyword evidence="4" id="KW-0032">Aminotransferase</keyword>
<evidence type="ECO:0000313" key="4">
    <source>
        <dbReference type="EMBL" id="NHZ93429.1"/>
    </source>
</evidence>
<dbReference type="Proteomes" id="UP000609726">
    <property type="component" value="Unassembled WGS sequence"/>
</dbReference>